<keyword evidence="3" id="KW-1185">Reference proteome</keyword>
<feature type="non-terminal residue" evidence="2">
    <location>
        <position position="1"/>
    </location>
</feature>
<accession>A0AA40G8Q9</accession>
<evidence type="ECO:0000313" key="3">
    <source>
        <dbReference type="Proteomes" id="UP001177670"/>
    </source>
</evidence>
<sequence>WPIKKRKGKEWWLWGYQLVSLKQGTKRQTGLEGRSGFRDTHLPPPLGIPLNTVERFDSTLFKHGGRNSCPPRKAKKRLEKVAHGTFINYE</sequence>
<comment type="caution">
    <text evidence="2">The sequence shown here is derived from an EMBL/GenBank/DDBJ whole genome shotgun (WGS) entry which is preliminary data.</text>
</comment>
<protein>
    <submittedName>
        <fullName evidence="2">Uncharacterized protein</fullName>
    </submittedName>
</protein>
<dbReference type="AlphaFoldDB" id="A0AA40G8Q9"/>
<dbReference type="Proteomes" id="UP001177670">
    <property type="component" value="Unassembled WGS sequence"/>
</dbReference>
<proteinExistence type="predicted"/>
<organism evidence="2 3">
    <name type="scientific">Melipona bicolor</name>
    <dbReference type="NCBI Taxonomy" id="60889"/>
    <lineage>
        <taxon>Eukaryota</taxon>
        <taxon>Metazoa</taxon>
        <taxon>Ecdysozoa</taxon>
        <taxon>Arthropoda</taxon>
        <taxon>Hexapoda</taxon>
        <taxon>Insecta</taxon>
        <taxon>Pterygota</taxon>
        <taxon>Neoptera</taxon>
        <taxon>Endopterygota</taxon>
        <taxon>Hymenoptera</taxon>
        <taxon>Apocrita</taxon>
        <taxon>Aculeata</taxon>
        <taxon>Apoidea</taxon>
        <taxon>Anthophila</taxon>
        <taxon>Apidae</taxon>
        <taxon>Melipona</taxon>
    </lineage>
</organism>
<dbReference type="EMBL" id="JAHYIQ010000004">
    <property type="protein sequence ID" value="KAK1133045.1"/>
    <property type="molecule type" value="Genomic_DNA"/>
</dbReference>
<gene>
    <name evidence="2" type="ORF">K0M31_014408</name>
</gene>
<name>A0AA40G8Q9_9HYME</name>
<evidence type="ECO:0000256" key="1">
    <source>
        <dbReference type="SAM" id="MobiDB-lite"/>
    </source>
</evidence>
<feature type="region of interest" description="Disordered" evidence="1">
    <location>
        <begin position="27"/>
        <end position="46"/>
    </location>
</feature>
<reference evidence="2" key="1">
    <citation type="submission" date="2021-10" db="EMBL/GenBank/DDBJ databases">
        <title>Melipona bicolor Genome sequencing and assembly.</title>
        <authorList>
            <person name="Araujo N.S."/>
            <person name="Arias M.C."/>
        </authorList>
    </citation>
    <scope>NUCLEOTIDE SEQUENCE</scope>
    <source>
        <strain evidence="2">USP_2M_L1-L4_2017</strain>
        <tissue evidence="2">Whole body</tissue>
    </source>
</reference>
<evidence type="ECO:0000313" key="2">
    <source>
        <dbReference type="EMBL" id="KAK1133045.1"/>
    </source>
</evidence>